<protein>
    <recommendedName>
        <fullName evidence="3">HAT C-terminal dimerisation domain-containing protein</fullName>
    </recommendedName>
</protein>
<dbReference type="InterPro" id="IPR012337">
    <property type="entry name" value="RNaseH-like_sf"/>
</dbReference>
<dbReference type="PANTHER" id="PTHR40866:SF1">
    <property type="entry name" value="BED-TYPE DOMAIN-CONTAINING PROTEIN"/>
    <property type="match status" value="1"/>
</dbReference>
<gene>
    <name evidence="1" type="ORF">PF011_g13338</name>
</gene>
<accession>A0A6A3K5C1</accession>
<dbReference type="PANTHER" id="PTHR40866">
    <property type="entry name" value="BED-TYPE DOMAIN-CONTAINING PROTEIN"/>
    <property type="match status" value="1"/>
</dbReference>
<dbReference type="AlphaFoldDB" id="A0A6A3K5C1"/>
<reference evidence="1 2" key="1">
    <citation type="submission" date="2018-09" db="EMBL/GenBank/DDBJ databases">
        <title>Genomic investigation of the strawberry pathogen Phytophthora fragariae indicates pathogenicity is determined by transcriptional variation in three key races.</title>
        <authorList>
            <person name="Adams T.M."/>
            <person name="Armitage A.D."/>
            <person name="Sobczyk M.K."/>
            <person name="Bates H.J."/>
            <person name="Dunwell J.M."/>
            <person name="Nellist C.F."/>
            <person name="Harrison R.J."/>
        </authorList>
    </citation>
    <scope>NUCLEOTIDE SEQUENCE [LARGE SCALE GENOMIC DNA]</scope>
    <source>
        <strain evidence="1 2">SCRP245</strain>
    </source>
</reference>
<dbReference type="EMBL" id="QXFW01000816">
    <property type="protein sequence ID" value="KAE9002389.1"/>
    <property type="molecule type" value="Genomic_DNA"/>
</dbReference>
<name>A0A6A3K5C1_9STRA</name>
<proteinExistence type="predicted"/>
<organism evidence="1 2">
    <name type="scientific">Phytophthora fragariae</name>
    <dbReference type="NCBI Taxonomy" id="53985"/>
    <lineage>
        <taxon>Eukaryota</taxon>
        <taxon>Sar</taxon>
        <taxon>Stramenopiles</taxon>
        <taxon>Oomycota</taxon>
        <taxon>Peronosporomycetes</taxon>
        <taxon>Peronosporales</taxon>
        <taxon>Peronosporaceae</taxon>
        <taxon>Phytophthora</taxon>
    </lineage>
</organism>
<dbReference type="SUPFAM" id="SSF53098">
    <property type="entry name" value="Ribonuclease H-like"/>
    <property type="match status" value="1"/>
</dbReference>
<comment type="caution">
    <text evidence="1">The sequence shown here is derived from an EMBL/GenBank/DDBJ whole genome shotgun (WGS) entry which is preliminary data.</text>
</comment>
<evidence type="ECO:0000313" key="1">
    <source>
        <dbReference type="EMBL" id="KAE9002389.1"/>
    </source>
</evidence>
<dbReference type="Proteomes" id="UP000460718">
    <property type="component" value="Unassembled WGS sequence"/>
</dbReference>
<evidence type="ECO:0008006" key="3">
    <source>
        <dbReference type="Google" id="ProtNLM"/>
    </source>
</evidence>
<evidence type="ECO:0000313" key="2">
    <source>
        <dbReference type="Proteomes" id="UP000460718"/>
    </source>
</evidence>
<sequence>MGKYLAVIKVLAGKAASLTVEEAEELKPFRVENEAPGSSAEVTAAAKEGFADRILKRRKTATEPTTYKLLSAIPPTSNTVERLFSVARAVLRHERHRLSPMTLEMILFLKVNGGFWNVATVDACL</sequence>